<accession>A0A937W3Z0</accession>
<dbReference type="EMBL" id="VGLS01000394">
    <property type="protein sequence ID" value="MBM3224740.1"/>
    <property type="molecule type" value="Genomic_DNA"/>
</dbReference>
<dbReference type="GO" id="GO:0005524">
    <property type="term" value="F:ATP binding"/>
    <property type="evidence" value="ECO:0007669"/>
    <property type="project" value="UniProtKB-UniRule"/>
</dbReference>
<dbReference type="Gene3D" id="3.30.1490.20">
    <property type="entry name" value="ATP-grasp fold, A domain"/>
    <property type="match status" value="1"/>
</dbReference>
<name>A0A937W3Z0_UNCTE</name>
<reference evidence="7" key="1">
    <citation type="submission" date="2019-03" db="EMBL/GenBank/DDBJ databases">
        <title>Lake Tanganyika Metagenome-Assembled Genomes (MAGs).</title>
        <authorList>
            <person name="Tran P."/>
        </authorList>
    </citation>
    <scope>NUCLEOTIDE SEQUENCE</scope>
    <source>
        <strain evidence="7">K_DeepCast_65m_m2_066</strain>
    </source>
</reference>
<evidence type="ECO:0000256" key="2">
    <source>
        <dbReference type="ARBA" id="ARBA00022741"/>
    </source>
</evidence>
<protein>
    <submittedName>
        <fullName evidence="7">Acetyl-CoA synthetase</fullName>
    </submittedName>
</protein>
<dbReference type="Pfam" id="PF13549">
    <property type="entry name" value="ATP-grasp_5"/>
    <property type="match status" value="1"/>
</dbReference>
<feature type="domain" description="ATP-grasp" evidence="6">
    <location>
        <begin position="25"/>
        <end position="61"/>
    </location>
</feature>
<gene>
    <name evidence="7" type="ORF">FJZ47_13170</name>
</gene>
<evidence type="ECO:0000256" key="5">
    <source>
        <dbReference type="PROSITE-ProRule" id="PRU00409"/>
    </source>
</evidence>
<dbReference type="PANTHER" id="PTHR43334">
    <property type="entry name" value="ACETATE--COA LIGASE [ADP-FORMING]"/>
    <property type="match status" value="1"/>
</dbReference>
<dbReference type="Proteomes" id="UP000712673">
    <property type="component" value="Unassembled WGS sequence"/>
</dbReference>
<keyword evidence="3 5" id="KW-0067">ATP-binding</keyword>
<dbReference type="Gene3D" id="3.30.470.20">
    <property type="entry name" value="ATP-grasp fold, B domain"/>
    <property type="match status" value="1"/>
</dbReference>
<keyword evidence="2 5" id="KW-0547">Nucleotide-binding</keyword>
<evidence type="ECO:0000259" key="6">
    <source>
        <dbReference type="PROSITE" id="PS50975"/>
    </source>
</evidence>
<sequence>MVASHPLIDRARQQGRTLLTELESKQVLHDLGIPTALGQLATSEEEAVRAAEAMGYPVVLKIASPDIVHKSDVGGVQLRLHDSTAVCQAFRAIQQSVATHAPAARIDGMIVQPMAAPGVEVIVGMSKDATFGPVLMFGLGGVLVEVLKDVAFRIVPLTKRDAAEMIHDIQGFPLLNGHRGAVPADLEALQRILLTLSEFVAETPEIKEIDLNPIYAYAQGALAVDARVILEA</sequence>
<dbReference type="GO" id="GO:0046872">
    <property type="term" value="F:metal ion binding"/>
    <property type="evidence" value="ECO:0007669"/>
    <property type="project" value="InterPro"/>
</dbReference>
<evidence type="ECO:0000313" key="7">
    <source>
        <dbReference type="EMBL" id="MBM3224740.1"/>
    </source>
</evidence>
<comment type="similarity">
    <text evidence="4">In the N-terminal section; belongs to the acetate CoA ligase alpha subunit family.</text>
</comment>
<dbReference type="InterPro" id="IPR051538">
    <property type="entry name" value="Acyl-CoA_Synth/Transferase"/>
</dbReference>
<keyword evidence="1" id="KW-0436">Ligase</keyword>
<evidence type="ECO:0000256" key="1">
    <source>
        <dbReference type="ARBA" id="ARBA00022598"/>
    </source>
</evidence>
<comment type="caution">
    <text evidence="7">The sequence shown here is derived from an EMBL/GenBank/DDBJ whole genome shotgun (WGS) entry which is preliminary data.</text>
</comment>
<evidence type="ECO:0000256" key="4">
    <source>
        <dbReference type="ARBA" id="ARBA00060888"/>
    </source>
</evidence>
<organism evidence="7 8">
    <name type="scientific">Tectimicrobiota bacterium</name>
    <dbReference type="NCBI Taxonomy" id="2528274"/>
    <lineage>
        <taxon>Bacteria</taxon>
        <taxon>Pseudomonadati</taxon>
        <taxon>Nitrospinota/Tectimicrobiota group</taxon>
        <taxon>Candidatus Tectimicrobiota</taxon>
    </lineage>
</organism>
<dbReference type="PROSITE" id="PS50975">
    <property type="entry name" value="ATP_GRASP"/>
    <property type="match status" value="1"/>
</dbReference>
<dbReference type="PANTHER" id="PTHR43334:SF1">
    <property type="entry name" value="3-HYDROXYPROPIONATE--COA LIGASE [ADP-FORMING]"/>
    <property type="match status" value="1"/>
</dbReference>
<dbReference type="GO" id="GO:0016874">
    <property type="term" value="F:ligase activity"/>
    <property type="evidence" value="ECO:0007669"/>
    <property type="project" value="UniProtKB-KW"/>
</dbReference>
<evidence type="ECO:0000256" key="3">
    <source>
        <dbReference type="ARBA" id="ARBA00022840"/>
    </source>
</evidence>
<dbReference type="InterPro" id="IPR011761">
    <property type="entry name" value="ATP-grasp"/>
</dbReference>
<dbReference type="FunFam" id="3.30.1490.20:FF:000020">
    <property type="entry name" value="Protein lysine acetyltransferase"/>
    <property type="match status" value="1"/>
</dbReference>
<dbReference type="AlphaFoldDB" id="A0A937W3Z0"/>
<proteinExistence type="inferred from homology"/>
<evidence type="ECO:0000313" key="8">
    <source>
        <dbReference type="Proteomes" id="UP000712673"/>
    </source>
</evidence>
<dbReference type="InterPro" id="IPR013815">
    <property type="entry name" value="ATP_grasp_subdomain_1"/>
</dbReference>
<dbReference type="SUPFAM" id="SSF56059">
    <property type="entry name" value="Glutathione synthetase ATP-binding domain-like"/>
    <property type="match status" value="1"/>
</dbReference>